<comment type="caution">
    <text evidence="1">The sequence shown here is derived from an EMBL/GenBank/DDBJ whole genome shotgun (WGS) entry which is preliminary data.</text>
</comment>
<protein>
    <submittedName>
        <fullName evidence="1">Uncharacterized protein</fullName>
    </submittedName>
</protein>
<dbReference type="HOGENOM" id="CLU_3205007_0_0_6"/>
<reference evidence="1 2" key="1">
    <citation type="submission" date="2013-02" db="EMBL/GenBank/DDBJ databases">
        <authorList>
            <person name="McClelland M."/>
            <person name="Porwollik S."/>
            <person name="Desai P."/>
            <person name="Cheng P."/>
            <person name="Wollam A."/>
            <person name="Pepin K."/>
            <person name="Bhonagiri V."/>
            <person name="Fulton L."/>
            <person name="Fulton R."/>
            <person name="Delehaunty K."/>
            <person name="Fronick C."/>
            <person name="Godfrey J."/>
            <person name="Waligorski J."/>
            <person name="Appelbaum E."/>
            <person name="Tomlinson C."/>
            <person name="Warren W."/>
            <person name="Sodergren E."/>
            <person name="Weinstock G."/>
            <person name="Wilson R.K."/>
        </authorList>
    </citation>
    <scope>NUCLEOTIDE SEQUENCE [LARGE SCALE GENOMIC DNA]</scope>
    <source>
        <strain evidence="1 2">UC16</strain>
    </source>
</reference>
<sequence length="45" mass="4806">MASCWSYFPKSGKPAAESTSATALALGWPRSSQTRLRATPDFSVS</sequence>
<organism evidence="1 2">
    <name type="scientific">Salmonella enterica subsp. enterica serovar Dublin str. UC16</name>
    <dbReference type="NCBI Taxonomy" id="1192688"/>
    <lineage>
        <taxon>Bacteria</taxon>
        <taxon>Pseudomonadati</taxon>
        <taxon>Pseudomonadota</taxon>
        <taxon>Gammaproteobacteria</taxon>
        <taxon>Enterobacterales</taxon>
        <taxon>Enterobacteriaceae</taxon>
        <taxon>Salmonella</taxon>
    </lineage>
</organism>
<proteinExistence type="predicted"/>
<gene>
    <name evidence="1" type="ORF">A670_04749</name>
</gene>
<evidence type="ECO:0000313" key="2">
    <source>
        <dbReference type="Proteomes" id="UP000013259"/>
    </source>
</evidence>
<evidence type="ECO:0000313" key="1">
    <source>
        <dbReference type="EMBL" id="EMR50057.1"/>
    </source>
</evidence>
<dbReference type="Proteomes" id="UP000013259">
    <property type="component" value="Unassembled WGS sequence"/>
</dbReference>
<accession>M7RER8</accession>
<dbReference type="AlphaFoldDB" id="M7RER8"/>
<name>M7RER8_SALDU</name>
<dbReference type="EMBL" id="APMR01000143">
    <property type="protein sequence ID" value="EMR50057.1"/>
    <property type="molecule type" value="Genomic_DNA"/>
</dbReference>